<proteinExistence type="predicted"/>
<dbReference type="GO" id="GO:0030295">
    <property type="term" value="F:protein kinase activator activity"/>
    <property type="evidence" value="ECO:0007669"/>
    <property type="project" value="TreeGrafter"/>
</dbReference>
<evidence type="ECO:0000256" key="4">
    <source>
        <dbReference type="ARBA" id="ARBA00022741"/>
    </source>
</evidence>
<evidence type="ECO:0000256" key="7">
    <source>
        <dbReference type="ARBA" id="ARBA00023012"/>
    </source>
</evidence>
<dbReference type="Pfam" id="PF02518">
    <property type="entry name" value="HATPase_c"/>
    <property type="match status" value="1"/>
</dbReference>
<organism evidence="9 10">
    <name type="scientific">Rickettsia bellii str. RML An4</name>
    <dbReference type="NCBI Taxonomy" id="1359193"/>
    <lineage>
        <taxon>Bacteria</taxon>
        <taxon>Pseudomonadati</taxon>
        <taxon>Pseudomonadota</taxon>
        <taxon>Alphaproteobacteria</taxon>
        <taxon>Rickettsiales</taxon>
        <taxon>Rickettsiaceae</taxon>
        <taxon>Rickettsieae</taxon>
        <taxon>Rickettsia</taxon>
        <taxon>belli group</taxon>
    </lineage>
</organism>
<keyword evidence="7" id="KW-0902">Two-component regulatory system</keyword>
<dbReference type="Gene3D" id="3.30.565.10">
    <property type="entry name" value="Histidine kinase-like ATPase, C-terminal domain"/>
    <property type="match status" value="1"/>
</dbReference>
<evidence type="ECO:0000256" key="1">
    <source>
        <dbReference type="ARBA" id="ARBA00000085"/>
    </source>
</evidence>
<dbReference type="PANTHER" id="PTHR42878:SF7">
    <property type="entry name" value="SENSOR HISTIDINE KINASE GLRK"/>
    <property type="match status" value="1"/>
</dbReference>
<dbReference type="PRINTS" id="PR00344">
    <property type="entry name" value="BCTRLSENSOR"/>
</dbReference>
<keyword evidence="6" id="KW-0067">ATP-binding</keyword>
<dbReference type="Proteomes" id="UP000033661">
    <property type="component" value="Unassembled WGS sequence"/>
</dbReference>
<dbReference type="SUPFAM" id="SSF55874">
    <property type="entry name" value="ATPase domain of HSP90 chaperone/DNA topoisomerase II/histidine kinase"/>
    <property type="match status" value="1"/>
</dbReference>
<dbReference type="PATRIC" id="fig|1359193.3.peg.952"/>
<dbReference type="InterPro" id="IPR003594">
    <property type="entry name" value="HATPase_dom"/>
</dbReference>
<evidence type="ECO:0000256" key="2">
    <source>
        <dbReference type="ARBA" id="ARBA00012438"/>
    </source>
</evidence>
<protein>
    <recommendedName>
        <fullName evidence="2">histidine kinase</fullName>
        <ecNumber evidence="2">2.7.13.3</ecNumber>
    </recommendedName>
</protein>
<feature type="domain" description="Histidine kinase" evidence="8">
    <location>
        <begin position="20"/>
        <end position="93"/>
    </location>
</feature>
<dbReference type="PANTHER" id="PTHR42878">
    <property type="entry name" value="TWO-COMPONENT HISTIDINE KINASE"/>
    <property type="match status" value="1"/>
</dbReference>
<keyword evidence="4" id="KW-0547">Nucleotide-binding</keyword>
<dbReference type="InterPro" id="IPR004358">
    <property type="entry name" value="Sig_transdc_His_kin-like_C"/>
</dbReference>
<comment type="catalytic activity">
    <reaction evidence="1">
        <text>ATP + protein L-histidine = ADP + protein N-phospho-L-histidine.</text>
        <dbReference type="EC" id="2.7.13.3"/>
    </reaction>
</comment>
<keyword evidence="10" id="KW-1185">Reference proteome</keyword>
<evidence type="ECO:0000259" key="8">
    <source>
        <dbReference type="PROSITE" id="PS50109"/>
    </source>
</evidence>
<reference evidence="9 10" key="1">
    <citation type="submission" date="2015-02" db="EMBL/GenBank/DDBJ databases">
        <title>Genome Sequencing of Rickettsiales.</title>
        <authorList>
            <person name="Daugherty S.C."/>
            <person name="Su Q."/>
            <person name="Abolude K."/>
            <person name="Beier-Sexton M."/>
            <person name="Carlyon J.A."/>
            <person name="Carter R."/>
            <person name="Day N.P."/>
            <person name="Dumler S.J."/>
            <person name="Dyachenko V."/>
            <person name="Godinez A."/>
            <person name="Kurtti T.J."/>
            <person name="Lichay M."/>
            <person name="Mullins K.E."/>
            <person name="Ott S."/>
            <person name="Pappas-Brown V."/>
            <person name="Paris D.H."/>
            <person name="Patel P."/>
            <person name="Richards A.L."/>
            <person name="Sadzewicz L."/>
            <person name="Sears K."/>
            <person name="Seidman D."/>
            <person name="Sengamalay N."/>
            <person name="Stenos J."/>
            <person name="Tallon L.J."/>
            <person name="Vincent G."/>
            <person name="Fraser C.M."/>
            <person name="Munderloh U."/>
            <person name="Dunning-Hotopp J.C."/>
        </authorList>
    </citation>
    <scope>NUCLEOTIDE SEQUENCE [LARGE SCALE GENOMIC DNA]</scope>
    <source>
        <strain evidence="9 10">RML An4</strain>
    </source>
</reference>
<evidence type="ECO:0000313" key="10">
    <source>
        <dbReference type="Proteomes" id="UP000033661"/>
    </source>
</evidence>
<dbReference type="InterPro" id="IPR050351">
    <property type="entry name" value="BphY/WalK/GraS-like"/>
</dbReference>
<evidence type="ECO:0000256" key="3">
    <source>
        <dbReference type="ARBA" id="ARBA00022679"/>
    </source>
</evidence>
<comment type="caution">
    <text evidence="9">The sequence shown here is derived from an EMBL/GenBank/DDBJ whole genome shotgun (WGS) entry which is preliminary data.</text>
</comment>
<dbReference type="GO" id="GO:0000156">
    <property type="term" value="F:phosphorelay response regulator activity"/>
    <property type="evidence" value="ECO:0007669"/>
    <property type="project" value="TreeGrafter"/>
</dbReference>
<dbReference type="GO" id="GO:0005524">
    <property type="term" value="F:ATP binding"/>
    <property type="evidence" value="ECO:0007669"/>
    <property type="project" value="UniProtKB-KW"/>
</dbReference>
<sequence length="103" mass="11541">MFAISPAVSESEQQHREMVFQFIVHDSGAGLSKEIRQHLHEKIDKFDIAMQYHGLGSGLSFVKRLIGELNGEIEVTSEKGKSTTIVCNIPIKLPLLDDLIYDT</sequence>
<dbReference type="EMBL" id="LAOI01000001">
    <property type="protein sequence ID" value="KJV89991.1"/>
    <property type="molecule type" value="Genomic_DNA"/>
</dbReference>
<evidence type="ECO:0000256" key="6">
    <source>
        <dbReference type="ARBA" id="ARBA00022840"/>
    </source>
</evidence>
<dbReference type="GO" id="GO:0007234">
    <property type="term" value="P:osmosensory signaling via phosphorelay pathway"/>
    <property type="evidence" value="ECO:0007669"/>
    <property type="project" value="TreeGrafter"/>
</dbReference>
<dbReference type="PROSITE" id="PS50109">
    <property type="entry name" value="HIS_KIN"/>
    <property type="match status" value="1"/>
</dbReference>
<evidence type="ECO:0000313" key="9">
    <source>
        <dbReference type="EMBL" id="KJV89991.1"/>
    </source>
</evidence>
<gene>
    <name evidence="9" type="ORF">RBEAN4_0987</name>
</gene>
<evidence type="ECO:0000256" key="5">
    <source>
        <dbReference type="ARBA" id="ARBA00022777"/>
    </source>
</evidence>
<dbReference type="AlphaFoldDB" id="A0A0F3QCV4"/>
<keyword evidence="3" id="KW-0808">Transferase</keyword>
<dbReference type="EC" id="2.7.13.3" evidence="2"/>
<dbReference type="GO" id="GO:0004673">
    <property type="term" value="F:protein histidine kinase activity"/>
    <property type="evidence" value="ECO:0007669"/>
    <property type="project" value="UniProtKB-EC"/>
</dbReference>
<dbReference type="InterPro" id="IPR005467">
    <property type="entry name" value="His_kinase_dom"/>
</dbReference>
<accession>A0A0F3QCV4</accession>
<dbReference type="InterPro" id="IPR036890">
    <property type="entry name" value="HATPase_C_sf"/>
</dbReference>
<name>A0A0F3QCV4_RICBE</name>
<keyword evidence="5 9" id="KW-0418">Kinase</keyword>